<gene>
    <name evidence="3" type="ORF">HMPREF9194_01626</name>
</gene>
<dbReference type="eggNOG" id="ENOG502ZZ5E">
    <property type="taxonomic scope" value="Bacteria"/>
</dbReference>
<keyword evidence="2" id="KW-0732">Signal</keyword>
<name>S3K2Y0_TREMA</name>
<feature type="chain" id="PRO_5004510964" description="DUF5723 domain-containing protein" evidence="2">
    <location>
        <begin position="23"/>
        <end position="521"/>
    </location>
</feature>
<keyword evidence="4" id="KW-1185">Reference proteome</keyword>
<comment type="caution">
    <text evidence="3">The sequence shown here is derived from an EMBL/GenBank/DDBJ whole genome shotgun (WGS) entry which is preliminary data.</text>
</comment>
<dbReference type="EMBL" id="ATFF01000006">
    <property type="protein sequence ID" value="EPF31281.1"/>
    <property type="molecule type" value="Genomic_DNA"/>
</dbReference>
<evidence type="ECO:0000256" key="1">
    <source>
        <dbReference type="SAM" id="MobiDB-lite"/>
    </source>
</evidence>
<evidence type="ECO:0000256" key="2">
    <source>
        <dbReference type="SAM" id="SignalP"/>
    </source>
</evidence>
<evidence type="ECO:0008006" key="5">
    <source>
        <dbReference type="Google" id="ProtNLM"/>
    </source>
</evidence>
<dbReference type="OrthoDB" id="357822at2"/>
<dbReference type="AlphaFoldDB" id="S3K2Y0"/>
<dbReference type="Proteomes" id="UP000014541">
    <property type="component" value="Unassembled WGS sequence"/>
</dbReference>
<dbReference type="STRING" id="1125699.HMPREF9194_01626"/>
<dbReference type="PATRIC" id="fig|1125699.3.peg.1639"/>
<feature type="region of interest" description="Disordered" evidence="1">
    <location>
        <begin position="501"/>
        <end position="521"/>
    </location>
</feature>
<feature type="signal peptide" evidence="2">
    <location>
        <begin position="1"/>
        <end position="22"/>
    </location>
</feature>
<sequence>MKLSKKLLVTAALLTAAVVSFAQATGYTGPASSLLSDKTAGLFENEFDKQFTVNPDFGTYGQQFLYGGLGNPRKERLNAVPAIRNVMFGYYRPSEERPWSVFGDWGAEGTFARAGSTKQTVGGATITTTPLGLFFFQKYTTNLQFLTKVGGANNIVVGGQFFLYSDFSNLTPDHFMKTQTKGGATPGVTELWNFNPNPANIVNPALVLPESEHNFEIGVPVAFKTGEIEHGARVFLNSHITERNGSYKTTVVSKQERKITDMGAYTKLGASYLVSLPVQDSSEDRWLLGGDFNFGIAGQSYEQKVTGIAGLDNVKSTYKLATGGGIAVEGGRLFNFHPAESIVFKIRPEVRLGYNGALNTEFDANGNIKDPEAWLQKRVGGPSPEDNAVPKQWKSAHQLLSSVSVPMGITIKPDKWICGFVLGVTPAALFRTNIQYAEQASKTGARTIEVREPVFSETHVVGLTFEFAGGVRLDVELNGQLTDIRNFTAQVFIPLGVPKGKGAPAKAPAAAGAKSGAAKKN</sequence>
<evidence type="ECO:0000313" key="3">
    <source>
        <dbReference type="EMBL" id="EPF31281.1"/>
    </source>
</evidence>
<protein>
    <recommendedName>
        <fullName evidence="5">DUF5723 domain-containing protein</fullName>
    </recommendedName>
</protein>
<proteinExistence type="predicted"/>
<reference evidence="3 4" key="1">
    <citation type="submission" date="2013-04" db="EMBL/GenBank/DDBJ databases">
        <title>The Genome Sequence of Treponema maltophilum ATCC 51939.</title>
        <authorList>
            <consortium name="The Broad Institute Genomics Platform"/>
            <person name="Earl A."/>
            <person name="Ward D."/>
            <person name="Feldgarden M."/>
            <person name="Gevers D."/>
            <person name="Leonetti C."/>
            <person name="Blanton J.M."/>
            <person name="Dewhirst F.E."/>
            <person name="Izard J."/>
            <person name="Walker B."/>
            <person name="Young S."/>
            <person name="Zeng Q."/>
            <person name="Gargeya S."/>
            <person name="Fitzgerald M."/>
            <person name="Haas B."/>
            <person name="Abouelleil A."/>
            <person name="Allen A.W."/>
            <person name="Alvarado L."/>
            <person name="Arachchi H.M."/>
            <person name="Berlin A.M."/>
            <person name="Chapman S.B."/>
            <person name="Gainer-Dewar J."/>
            <person name="Goldberg J."/>
            <person name="Griggs A."/>
            <person name="Gujja S."/>
            <person name="Hansen M."/>
            <person name="Howarth C."/>
            <person name="Imamovic A."/>
            <person name="Ireland A."/>
            <person name="Larimer J."/>
            <person name="McCowan C."/>
            <person name="Murphy C."/>
            <person name="Pearson M."/>
            <person name="Poon T.W."/>
            <person name="Priest M."/>
            <person name="Roberts A."/>
            <person name="Saif S."/>
            <person name="Shea T."/>
            <person name="Sisk P."/>
            <person name="Sykes S."/>
            <person name="Wortman J."/>
            <person name="Nusbaum C."/>
            <person name="Birren B."/>
        </authorList>
    </citation>
    <scope>NUCLEOTIDE SEQUENCE [LARGE SCALE GENOMIC DNA]</scope>
    <source>
        <strain evidence="3 4">ATCC 51939</strain>
    </source>
</reference>
<dbReference type="HOGENOM" id="CLU_522671_0_0_12"/>
<accession>S3K2Y0</accession>
<evidence type="ECO:0000313" key="4">
    <source>
        <dbReference type="Proteomes" id="UP000014541"/>
    </source>
</evidence>
<dbReference type="RefSeq" id="WP_016525892.1">
    <property type="nucleotide sequence ID" value="NZ_KE332518.1"/>
</dbReference>
<organism evidence="3 4">
    <name type="scientific">Treponema maltophilum ATCC 51939</name>
    <dbReference type="NCBI Taxonomy" id="1125699"/>
    <lineage>
        <taxon>Bacteria</taxon>
        <taxon>Pseudomonadati</taxon>
        <taxon>Spirochaetota</taxon>
        <taxon>Spirochaetia</taxon>
        <taxon>Spirochaetales</taxon>
        <taxon>Treponemataceae</taxon>
        <taxon>Treponema</taxon>
    </lineage>
</organism>